<dbReference type="Gene3D" id="3.40.50.300">
    <property type="entry name" value="P-loop containing nucleotide triphosphate hydrolases"/>
    <property type="match status" value="1"/>
</dbReference>
<dbReference type="GO" id="GO:0004020">
    <property type="term" value="F:adenylylsulfate kinase activity"/>
    <property type="evidence" value="ECO:0007669"/>
    <property type="project" value="UniProtKB-EC"/>
</dbReference>
<dbReference type="GO" id="GO:0005524">
    <property type="term" value="F:ATP binding"/>
    <property type="evidence" value="ECO:0007669"/>
    <property type="project" value="UniProtKB-KW"/>
</dbReference>
<dbReference type="EC" id="2.7.1.25" evidence="2 6"/>
<evidence type="ECO:0000256" key="1">
    <source>
        <dbReference type="ARBA" id="ARBA00001823"/>
    </source>
</evidence>
<comment type="function">
    <text evidence="6">Catalyzes the synthesis of activated sulfate.</text>
</comment>
<keyword evidence="3 6" id="KW-0808">Transferase</keyword>
<evidence type="ECO:0000313" key="9">
    <source>
        <dbReference type="Proteomes" id="UP000318815"/>
    </source>
</evidence>
<keyword evidence="9" id="KW-1185">Reference proteome</keyword>
<dbReference type="NCBIfam" id="TIGR00455">
    <property type="entry name" value="apsK"/>
    <property type="match status" value="1"/>
</dbReference>
<dbReference type="GO" id="GO:0005737">
    <property type="term" value="C:cytoplasm"/>
    <property type="evidence" value="ECO:0007669"/>
    <property type="project" value="TreeGrafter"/>
</dbReference>
<dbReference type="GO" id="GO:0010134">
    <property type="term" value="P:sulfate assimilation via adenylyl sulfate reduction"/>
    <property type="evidence" value="ECO:0007669"/>
    <property type="project" value="TreeGrafter"/>
</dbReference>
<dbReference type="InterPro" id="IPR027417">
    <property type="entry name" value="P-loop_NTPase"/>
</dbReference>
<dbReference type="GO" id="GO:0019379">
    <property type="term" value="P:sulfate assimilation, phosphoadenylyl sulfate reduction by phosphoadenylyl-sulfate reductase (thioredoxin)"/>
    <property type="evidence" value="ECO:0007669"/>
    <property type="project" value="TreeGrafter"/>
</dbReference>
<keyword evidence="5 6" id="KW-0067">ATP-binding</keyword>
<evidence type="ECO:0000256" key="5">
    <source>
        <dbReference type="ARBA" id="ARBA00022840"/>
    </source>
</evidence>
<dbReference type="Pfam" id="PF01583">
    <property type="entry name" value="APS_kinase"/>
    <property type="match status" value="1"/>
</dbReference>
<sequence length="186" mass="20981">MIIQLCGLSGAGKTTIARSVQQKASTCGIPIEIIDGDAYRESLCRDLSFSKEDRCENIRRLGFVASRLSSYGIICIISAINPYEVVRRELSMKYAQVKTVYIDCTLNELIARDTKGLYKRALLPENHPDKLNNLTGVNDPFEAPEHPDLHLQTDRNSIQTCTNTLFQFIQQSVKKQETKYRHAASI</sequence>
<dbReference type="InterPro" id="IPR002891">
    <property type="entry name" value="APS"/>
</dbReference>
<organism evidence="8 9">
    <name type="scientific">Chitinophaga pinensis</name>
    <dbReference type="NCBI Taxonomy" id="79329"/>
    <lineage>
        <taxon>Bacteria</taxon>
        <taxon>Pseudomonadati</taxon>
        <taxon>Bacteroidota</taxon>
        <taxon>Chitinophagia</taxon>
        <taxon>Chitinophagales</taxon>
        <taxon>Chitinophagaceae</taxon>
        <taxon>Chitinophaga</taxon>
    </lineage>
</organism>
<evidence type="ECO:0000259" key="7">
    <source>
        <dbReference type="Pfam" id="PF01583"/>
    </source>
</evidence>
<accession>A0A5C6LLJ8</accession>
<protein>
    <recommendedName>
        <fullName evidence="2 6">Adenylyl-sulfate kinase</fullName>
        <ecNumber evidence="2 6">2.7.1.25</ecNumber>
    </recommendedName>
</protein>
<comment type="catalytic activity">
    <reaction evidence="1 6">
        <text>adenosine 5'-phosphosulfate + ATP = 3'-phosphoadenylyl sulfate + ADP + H(+)</text>
        <dbReference type="Rhea" id="RHEA:24152"/>
        <dbReference type="ChEBI" id="CHEBI:15378"/>
        <dbReference type="ChEBI" id="CHEBI:30616"/>
        <dbReference type="ChEBI" id="CHEBI:58243"/>
        <dbReference type="ChEBI" id="CHEBI:58339"/>
        <dbReference type="ChEBI" id="CHEBI:456216"/>
        <dbReference type="EC" id="2.7.1.25"/>
    </reaction>
</comment>
<gene>
    <name evidence="8" type="primary">cysC</name>
    <name evidence="8" type="ORF">FEF09_28695</name>
</gene>
<keyword evidence="6 8" id="KW-0418">Kinase</keyword>
<dbReference type="PANTHER" id="PTHR42700">
    <property type="entry name" value="SULFATE ADENYLYLTRANSFERASE"/>
    <property type="match status" value="1"/>
</dbReference>
<dbReference type="Proteomes" id="UP000318815">
    <property type="component" value="Unassembled WGS sequence"/>
</dbReference>
<comment type="pathway">
    <text evidence="6">Sulfur metabolism; hydrogen sulfide biosynthesis; sulfite from sulfate: step 2/3.</text>
</comment>
<dbReference type="SUPFAM" id="SSF52540">
    <property type="entry name" value="P-loop containing nucleoside triphosphate hydrolases"/>
    <property type="match status" value="1"/>
</dbReference>
<dbReference type="PANTHER" id="PTHR42700:SF1">
    <property type="entry name" value="SULFATE ADENYLYLTRANSFERASE"/>
    <property type="match status" value="1"/>
</dbReference>
<evidence type="ECO:0000256" key="4">
    <source>
        <dbReference type="ARBA" id="ARBA00022741"/>
    </source>
</evidence>
<evidence type="ECO:0000313" key="8">
    <source>
        <dbReference type="EMBL" id="TWV91717.1"/>
    </source>
</evidence>
<dbReference type="RefSeq" id="WP_146308265.1">
    <property type="nucleotide sequence ID" value="NZ_VOHS01000072.1"/>
</dbReference>
<dbReference type="GO" id="GO:0070814">
    <property type="term" value="P:hydrogen sulfide biosynthetic process"/>
    <property type="evidence" value="ECO:0007669"/>
    <property type="project" value="UniProtKB-UniPathway"/>
</dbReference>
<dbReference type="EMBL" id="VOHS01000072">
    <property type="protein sequence ID" value="TWV91717.1"/>
    <property type="molecule type" value="Genomic_DNA"/>
</dbReference>
<name>A0A5C6LLJ8_9BACT</name>
<dbReference type="GO" id="GO:0004781">
    <property type="term" value="F:sulfate adenylyltransferase (ATP) activity"/>
    <property type="evidence" value="ECO:0007669"/>
    <property type="project" value="TreeGrafter"/>
</dbReference>
<proteinExistence type="inferred from homology"/>
<feature type="domain" description="APS kinase" evidence="7">
    <location>
        <begin position="2"/>
        <end position="151"/>
    </location>
</feature>
<reference evidence="8 9" key="1">
    <citation type="submission" date="2019-08" db="EMBL/GenBank/DDBJ databases">
        <title>Whole genome sequencing of chitin degrading bacteria Chitinophaga pinensis YS16.</title>
        <authorList>
            <person name="Singh R.P."/>
            <person name="Manchanda G."/>
            <person name="Maurya I.K."/>
            <person name="Joshi N.K."/>
            <person name="Srivastava A.K."/>
        </authorList>
    </citation>
    <scope>NUCLEOTIDE SEQUENCE [LARGE SCALE GENOMIC DNA]</scope>
    <source>
        <strain evidence="8 9">YS-16</strain>
    </source>
</reference>
<dbReference type="InterPro" id="IPR059117">
    <property type="entry name" value="APS_kinase_dom"/>
</dbReference>
<dbReference type="InterPro" id="IPR050512">
    <property type="entry name" value="Sulf_AdTrans/APS_kinase"/>
</dbReference>
<evidence type="ECO:0000256" key="6">
    <source>
        <dbReference type="RuleBase" id="RU004347"/>
    </source>
</evidence>
<evidence type="ECO:0000256" key="2">
    <source>
        <dbReference type="ARBA" id="ARBA00012121"/>
    </source>
</evidence>
<dbReference type="OrthoDB" id="9804504at2"/>
<dbReference type="CDD" id="cd02027">
    <property type="entry name" value="APSK"/>
    <property type="match status" value="1"/>
</dbReference>
<dbReference type="UniPathway" id="UPA00140">
    <property type="reaction ID" value="UER00205"/>
</dbReference>
<keyword evidence="4 6" id="KW-0547">Nucleotide-binding</keyword>
<comment type="caution">
    <text evidence="8">The sequence shown here is derived from an EMBL/GenBank/DDBJ whole genome shotgun (WGS) entry which is preliminary data.</text>
</comment>
<dbReference type="AlphaFoldDB" id="A0A5C6LLJ8"/>
<comment type="similarity">
    <text evidence="6">Belongs to the APS kinase family.</text>
</comment>
<evidence type="ECO:0000256" key="3">
    <source>
        <dbReference type="ARBA" id="ARBA00022679"/>
    </source>
</evidence>